<dbReference type="SUPFAM" id="SSF51905">
    <property type="entry name" value="FAD/NAD(P)-binding domain"/>
    <property type="match status" value="1"/>
</dbReference>
<organism evidence="9 10">
    <name type="scientific">Hypsizygus marmoreus</name>
    <name type="common">White beech mushroom</name>
    <name type="synonym">Agaricus marmoreus</name>
    <dbReference type="NCBI Taxonomy" id="39966"/>
    <lineage>
        <taxon>Eukaryota</taxon>
        <taxon>Fungi</taxon>
        <taxon>Dikarya</taxon>
        <taxon>Basidiomycota</taxon>
        <taxon>Agaricomycotina</taxon>
        <taxon>Agaricomycetes</taxon>
        <taxon>Agaricomycetidae</taxon>
        <taxon>Agaricales</taxon>
        <taxon>Tricholomatineae</taxon>
        <taxon>Lyophyllaceae</taxon>
        <taxon>Hypsizygus</taxon>
    </lineage>
</organism>
<dbReference type="Pfam" id="PF00732">
    <property type="entry name" value="GMC_oxred_N"/>
    <property type="match status" value="1"/>
</dbReference>
<evidence type="ECO:0000256" key="6">
    <source>
        <dbReference type="ARBA" id="ARBA00023002"/>
    </source>
</evidence>
<dbReference type="InterPro" id="IPR012132">
    <property type="entry name" value="GMC_OxRdtase"/>
</dbReference>
<gene>
    <name evidence="9" type="ORF">Hypma_007130</name>
</gene>
<dbReference type="InParanoid" id="A0A369KA21"/>
<name>A0A369KA21_HYPMA</name>
<dbReference type="Proteomes" id="UP000076154">
    <property type="component" value="Unassembled WGS sequence"/>
</dbReference>
<dbReference type="Gene3D" id="4.10.450.10">
    <property type="entry name" value="Glucose Oxidase, domain 2"/>
    <property type="match status" value="1"/>
</dbReference>
<dbReference type="STRING" id="39966.A0A369KA21"/>
<keyword evidence="6" id="KW-0560">Oxidoreductase</keyword>
<dbReference type="OrthoDB" id="269227at2759"/>
<evidence type="ECO:0000256" key="7">
    <source>
        <dbReference type="ARBA" id="ARBA00023180"/>
    </source>
</evidence>
<dbReference type="Gene3D" id="3.30.560.10">
    <property type="entry name" value="Glucose Oxidase, domain 3"/>
    <property type="match status" value="1"/>
</dbReference>
<dbReference type="PANTHER" id="PTHR11552:SF201">
    <property type="entry name" value="GLUCOSE-METHANOL-CHOLINE OXIDOREDUCTASE N-TERMINAL DOMAIN-CONTAINING PROTEIN"/>
    <property type="match status" value="1"/>
</dbReference>
<sequence>MRLFLPSRWPPPHALRSSLCTPHLLPRLKAPHLLPPWLHSEQRTRTPREVKACEEIGVPFNANAIGGENVGVWPSACAIHPETVTRISTALAYYEPIKGQGNLVVIAGARAIRVIFQKNVSSKGVATDGVEYSKDRQLLVVSAKKEVILAAGTLYMFSRPIQAA</sequence>
<evidence type="ECO:0000256" key="4">
    <source>
        <dbReference type="ARBA" id="ARBA00022729"/>
    </source>
</evidence>
<feature type="domain" description="Glucose-methanol-choline oxidoreductase N-terminal" evidence="8">
    <location>
        <begin position="50"/>
        <end position="154"/>
    </location>
</feature>
<evidence type="ECO:0000256" key="3">
    <source>
        <dbReference type="ARBA" id="ARBA00022630"/>
    </source>
</evidence>
<dbReference type="PANTHER" id="PTHR11552">
    <property type="entry name" value="GLUCOSE-METHANOL-CHOLINE GMC OXIDOREDUCTASE"/>
    <property type="match status" value="1"/>
</dbReference>
<proteinExistence type="inferred from homology"/>
<dbReference type="GO" id="GO:0016614">
    <property type="term" value="F:oxidoreductase activity, acting on CH-OH group of donors"/>
    <property type="evidence" value="ECO:0007669"/>
    <property type="project" value="InterPro"/>
</dbReference>
<evidence type="ECO:0000313" key="10">
    <source>
        <dbReference type="Proteomes" id="UP000076154"/>
    </source>
</evidence>
<dbReference type="EMBL" id="LUEZ02000005">
    <property type="protein sequence ID" value="RDB30300.1"/>
    <property type="molecule type" value="Genomic_DNA"/>
</dbReference>
<evidence type="ECO:0000256" key="5">
    <source>
        <dbReference type="ARBA" id="ARBA00022827"/>
    </source>
</evidence>
<dbReference type="GO" id="GO:0050660">
    <property type="term" value="F:flavin adenine dinucleotide binding"/>
    <property type="evidence" value="ECO:0007669"/>
    <property type="project" value="InterPro"/>
</dbReference>
<comment type="caution">
    <text evidence="9">The sequence shown here is derived from an EMBL/GenBank/DDBJ whole genome shotgun (WGS) entry which is preliminary data.</text>
</comment>
<comment type="similarity">
    <text evidence="2">Belongs to the GMC oxidoreductase family.</text>
</comment>
<keyword evidence="4" id="KW-0732">Signal</keyword>
<keyword evidence="5" id="KW-0274">FAD</keyword>
<protein>
    <recommendedName>
        <fullName evidence="8">Glucose-methanol-choline oxidoreductase N-terminal domain-containing protein</fullName>
    </recommendedName>
</protein>
<evidence type="ECO:0000256" key="1">
    <source>
        <dbReference type="ARBA" id="ARBA00001974"/>
    </source>
</evidence>
<evidence type="ECO:0000259" key="8">
    <source>
        <dbReference type="Pfam" id="PF00732"/>
    </source>
</evidence>
<dbReference type="Gene3D" id="3.50.50.60">
    <property type="entry name" value="FAD/NAD(P)-binding domain"/>
    <property type="match status" value="1"/>
</dbReference>
<evidence type="ECO:0000313" key="9">
    <source>
        <dbReference type="EMBL" id="RDB30300.1"/>
    </source>
</evidence>
<dbReference type="InterPro" id="IPR000172">
    <property type="entry name" value="GMC_OxRdtase_N"/>
</dbReference>
<reference evidence="9" key="1">
    <citation type="submission" date="2018-04" db="EMBL/GenBank/DDBJ databases">
        <title>Whole genome sequencing of Hypsizygus marmoreus.</title>
        <authorList>
            <person name="Choi I.-G."/>
            <person name="Min B."/>
            <person name="Kim J.-G."/>
            <person name="Kim S."/>
            <person name="Oh Y.-L."/>
            <person name="Kong W.-S."/>
            <person name="Park H."/>
            <person name="Jeong J."/>
            <person name="Song E.-S."/>
        </authorList>
    </citation>
    <scope>NUCLEOTIDE SEQUENCE [LARGE SCALE GENOMIC DNA]</scope>
    <source>
        <strain evidence="9">51987-8</strain>
    </source>
</reference>
<keyword evidence="3" id="KW-0285">Flavoprotein</keyword>
<dbReference type="InterPro" id="IPR036188">
    <property type="entry name" value="FAD/NAD-bd_sf"/>
</dbReference>
<dbReference type="InterPro" id="IPR027424">
    <property type="entry name" value="Glucose_Oxidase_domain_2"/>
</dbReference>
<comment type="cofactor">
    <cofactor evidence="1">
        <name>FAD</name>
        <dbReference type="ChEBI" id="CHEBI:57692"/>
    </cofactor>
</comment>
<accession>A0A369KA21</accession>
<evidence type="ECO:0000256" key="2">
    <source>
        <dbReference type="ARBA" id="ARBA00010790"/>
    </source>
</evidence>
<keyword evidence="7" id="KW-0325">Glycoprotein</keyword>
<keyword evidence="10" id="KW-1185">Reference proteome</keyword>
<dbReference type="AlphaFoldDB" id="A0A369KA21"/>